<dbReference type="PANTHER" id="PTHR30629">
    <property type="entry name" value="PROPHAGE INTEGRASE"/>
    <property type="match status" value="1"/>
</dbReference>
<dbReference type="AlphaFoldDB" id="A0A2T4VWI4"/>
<comment type="similarity">
    <text evidence="1">Belongs to the 'phage' integrase family.</text>
</comment>
<keyword evidence="2" id="KW-0229">DNA integration</keyword>
<keyword evidence="3" id="KW-0238">DNA-binding</keyword>
<dbReference type="EMBL" id="PSQJ01000007">
    <property type="protein sequence ID" value="PTL86148.1"/>
    <property type="molecule type" value="Genomic_DNA"/>
</dbReference>
<dbReference type="Proteomes" id="UP000240811">
    <property type="component" value="Unassembled WGS sequence"/>
</dbReference>
<dbReference type="Gene3D" id="1.10.443.10">
    <property type="entry name" value="Intergrase catalytic core"/>
    <property type="match status" value="1"/>
</dbReference>
<dbReference type="SUPFAM" id="SSF56349">
    <property type="entry name" value="DNA breaking-rejoining enzymes"/>
    <property type="match status" value="1"/>
</dbReference>
<dbReference type="GO" id="GO:0006310">
    <property type="term" value="P:DNA recombination"/>
    <property type="evidence" value="ECO:0007669"/>
    <property type="project" value="UniProtKB-KW"/>
</dbReference>
<dbReference type="GO" id="GO:0015074">
    <property type="term" value="P:DNA integration"/>
    <property type="evidence" value="ECO:0007669"/>
    <property type="project" value="UniProtKB-KW"/>
</dbReference>
<dbReference type="Gene3D" id="1.10.150.130">
    <property type="match status" value="1"/>
</dbReference>
<dbReference type="InterPro" id="IPR013762">
    <property type="entry name" value="Integrase-like_cat_sf"/>
</dbReference>
<dbReference type="PROSITE" id="PS51898">
    <property type="entry name" value="TYR_RECOMBINASE"/>
    <property type="match status" value="1"/>
</dbReference>
<dbReference type="InterPro" id="IPR050808">
    <property type="entry name" value="Phage_Integrase"/>
</dbReference>
<accession>A0A2T4VWI4</accession>
<feature type="domain" description="Tyr recombinase" evidence="5">
    <location>
        <begin position="168"/>
        <end position="335"/>
    </location>
</feature>
<dbReference type="PANTHER" id="PTHR30629:SF2">
    <property type="entry name" value="PROPHAGE INTEGRASE INTS-RELATED"/>
    <property type="match status" value="1"/>
</dbReference>
<dbReference type="InterPro" id="IPR011010">
    <property type="entry name" value="DNA_brk_join_enz"/>
</dbReference>
<keyword evidence="4" id="KW-0233">DNA recombination</keyword>
<evidence type="ECO:0000256" key="1">
    <source>
        <dbReference type="ARBA" id="ARBA00008857"/>
    </source>
</evidence>
<evidence type="ECO:0000256" key="2">
    <source>
        <dbReference type="ARBA" id="ARBA00022908"/>
    </source>
</evidence>
<dbReference type="InterPro" id="IPR010998">
    <property type="entry name" value="Integrase_recombinase_N"/>
</dbReference>
<evidence type="ECO:0000256" key="4">
    <source>
        <dbReference type="ARBA" id="ARBA00023172"/>
    </source>
</evidence>
<reference evidence="7" key="1">
    <citation type="submission" date="2018-02" db="EMBL/GenBank/DDBJ databases">
        <title>Genome sequence of Candidatus Liberibacter europaeus.</title>
        <authorList>
            <person name="Frampton R.A."/>
            <person name="Thompson S.M."/>
            <person name="David C."/>
            <person name="Addison S.M."/>
            <person name="Smith G.R."/>
        </authorList>
    </citation>
    <scope>NUCLEOTIDE SEQUENCE [LARGE SCALE GENOMIC DNA]</scope>
</reference>
<name>A0A2T4VWI4_9HYPH</name>
<protein>
    <submittedName>
        <fullName evidence="6">Integrase</fullName>
    </submittedName>
</protein>
<evidence type="ECO:0000313" key="7">
    <source>
        <dbReference type="Proteomes" id="UP000240811"/>
    </source>
</evidence>
<comment type="caution">
    <text evidence="6">The sequence shown here is derived from an EMBL/GenBank/DDBJ whole genome shotgun (WGS) entry which is preliminary data.</text>
</comment>
<dbReference type="Pfam" id="PF00589">
    <property type="entry name" value="Phage_integrase"/>
    <property type="match status" value="1"/>
</dbReference>
<gene>
    <name evidence="6" type="ORF">C4617_05120</name>
</gene>
<evidence type="ECO:0000313" key="6">
    <source>
        <dbReference type="EMBL" id="PTL86148.1"/>
    </source>
</evidence>
<organism evidence="6 7">
    <name type="scientific">Candidatus Liberibacter europaeus</name>
    <dbReference type="NCBI Taxonomy" id="744859"/>
    <lineage>
        <taxon>Bacteria</taxon>
        <taxon>Pseudomonadati</taxon>
        <taxon>Pseudomonadota</taxon>
        <taxon>Alphaproteobacteria</taxon>
        <taxon>Hyphomicrobiales</taxon>
        <taxon>Rhizobiaceae</taxon>
        <taxon>Liberibacter</taxon>
    </lineage>
</organism>
<evidence type="ECO:0000256" key="3">
    <source>
        <dbReference type="ARBA" id="ARBA00023125"/>
    </source>
</evidence>
<proteinExistence type="inferred from homology"/>
<dbReference type="InterPro" id="IPR002104">
    <property type="entry name" value="Integrase_catalytic"/>
</dbReference>
<sequence length="351" mass="40099">MRKNKLPPYVVKEHTRHGKLVFYFRKNGGLRTRLPYPNDPKFMTYYLAALSGIPIEQGFIKPHKKEPQTLRWLISQYCKSSHWASLSVNSRKILDSYFDQVIIKSGDFDYKKITSKHIKLGLETRKDTPASATQFLASMRALFGWAYKQEYIDTNPCIGIENPKYKTDGFKPWTIEEMYKFQSYWKDGTIPRLAFEFLLLTGLRISDACRAGHQHLKDNIFSIQTQKVGTVITVELPDSFMKLLEITPTGKESFFVNRKKAKMNASQFGIWFTHKAKQAGVNKSAHGVRKLSATLLAEAGGTTNELMAVYGWKSVSQAERYTRGADRIRLGIQASKLISNSLNPAPNKKVR</sequence>
<evidence type="ECO:0000259" key="5">
    <source>
        <dbReference type="PROSITE" id="PS51898"/>
    </source>
</evidence>
<dbReference type="GO" id="GO:0003677">
    <property type="term" value="F:DNA binding"/>
    <property type="evidence" value="ECO:0007669"/>
    <property type="project" value="UniProtKB-KW"/>
</dbReference>